<evidence type="ECO:0000256" key="2">
    <source>
        <dbReference type="ARBA" id="ARBA00023242"/>
    </source>
</evidence>
<dbReference type="EMBL" id="KZ613837">
    <property type="protein sequence ID" value="PMD58066.1"/>
    <property type="molecule type" value="Genomic_DNA"/>
</dbReference>
<reference evidence="4 5" key="1">
    <citation type="submission" date="2016-04" db="EMBL/GenBank/DDBJ databases">
        <title>A degradative enzymes factory behind the ericoid mycorrhizal symbiosis.</title>
        <authorList>
            <consortium name="DOE Joint Genome Institute"/>
            <person name="Martino E."/>
            <person name="Morin E."/>
            <person name="Grelet G."/>
            <person name="Kuo A."/>
            <person name="Kohler A."/>
            <person name="Daghino S."/>
            <person name="Barry K."/>
            <person name="Choi C."/>
            <person name="Cichocki N."/>
            <person name="Clum A."/>
            <person name="Copeland A."/>
            <person name="Hainaut M."/>
            <person name="Haridas S."/>
            <person name="Labutti K."/>
            <person name="Lindquist E."/>
            <person name="Lipzen A."/>
            <person name="Khouja H.-R."/>
            <person name="Murat C."/>
            <person name="Ohm R."/>
            <person name="Olson A."/>
            <person name="Spatafora J."/>
            <person name="Veneault-Fourrey C."/>
            <person name="Henrissat B."/>
            <person name="Grigoriev I."/>
            <person name="Martin F."/>
            <person name="Perotto S."/>
        </authorList>
    </citation>
    <scope>NUCLEOTIDE SEQUENCE [LARGE SCALE GENOMIC DNA]</scope>
    <source>
        <strain evidence="4 5">E</strain>
    </source>
</reference>
<proteinExistence type="predicted"/>
<dbReference type="PROSITE" id="PS00463">
    <property type="entry name" value="ZN2_CY6_FUNGAL_1"/>
    <property type="match status" value="1"/>
</dbReference>
<dbReference type="PROSITE" id="PS50048">
    <property type="entry name" value="ZN2_CY6_FUNGAL_2"/>
    <property type="match status" value="1"/>
</dbReference>
<evidence type="ECO:0000256" key="1">
    <source>
        <dbReference type="ARBA" id="ARBA00004123"/>
    </source>
</evidence>
<name>A0A2J6T4X7_9HELO</name>
<dbReference type="RefSeq" id="XP_024734970.1">
    <property type="nucleotide sequence ID" value="XM_024887010.1"/>
</dbReference>
<feature type="domain" description="Zn(2)-C6 fungal-type" evidence="3">
    <location>
        <begin position="14"/>
        <end position="44"/>
    </location>
</feature>
<keyword evidence="5" id="KW-1185">Reference proteome</keyword>
<dbReference type="Pfam" id="PF00172">
    <property type="entry name" value="Zn_clus"/>
    <property type="match status" value="1"/>
</dbReference>
<dbReference type="SUPFAM" id="SSF57701">
    <property type="entry name" value="Zn2/Cys6 DNA-binding domain"/>
    <property type="match status" value="1"/>
</dbReference>
<dbReference type="CDD" id="cd00067">
    <property type="entry name" value="GAL4"/>
    <property type="match status" value="1"/>
</dbReference>
<accession>A0A2J6T4X7</accession>
<evidence type="ECO:0000313" key="5">
    <source>
        <dbReference type="Proteomes" id="UP000235371"/>
    </source>
</evidence>
<dbReference type="GO" id="GO:0008270">
    <property type="term" value="F:zinc ion binding"/>
    <property type="evidence" value="ECO:0007669"/>
    <property type="project" value="InterPro"/>
</dbReference>
<dbReference type="PANTHER" id="PTHR37534:SF46">
    <property type="entry name" value="ZN(II)2CYS6 TRANSCRIPTION FACTOR (EUROFUNG)"/>
    <property type="match status" value="1"/>
</dbReference>
<dbReference type="GO" id="GO:0000981">
    <property type="term" value="F:DNA-binding transcription factor activity, RNA polymerase II-specific"/>
    <property type="evidence" value="ECO:0007669"/>
    <property type="project" value="InterPro"/>
</dbReference>
<keyword evidence="2" id="KW-0539">Nucleus</keyword>
<organism evidence="4 5">
    <name type="scientific">Hyaloscypha bicolor E</name>
    <dbReference type="NCBI Taxonomy" id="1095630"/>
    <lineage>
        <taxon>Eukaryota</taxon>
        <taxon>Fungi</taxon>
        <taxon>Dikarya</taxon>
        <taxon>Ascomycota</taxon>
        <taxon>Pezizomycotina</taxon>
        <taxon>Leotiomycetes</taxon>
        <taxon>Helotiales</taxon>
        <taxon>Hyaloscyphaceae</taxon>
        <taxon>Hyaloscypha</taxon>
        <taxon>Hyaloscypha bicolor</taxon>
    </lineage>
</organism>
<dbReference type="PANTHER" id="PTHR37534">
    <property type="entry name" value="TRANSCRIPTIONAL ACTIVATOR PROTEIN UGA3"/>
    <property type="match status" value="1"/>
</dbReference>
<sequence>MSQRPEEDLRRKKGCDACRSSKVKCDEKRPACGACTKRNRQCSWPGLELRPAARRRGYWSLRSGEPRRCPPLIPRASSSLIEGFFAETGPPLQTQLDHASQDDSFLDVESWADREMDNEYTFSPMSFAYSVDHLQPLASISAGFGGTEPLVLFPGLGNYCAPGFQSVFQTLSDHHIPAANSLVLNETEVHALDHYQKAFSTYRTTKLPRWSTHRLLLDLASENSMIMHFILAVSINDVCYRKENEASAEAKSHFKTALRDFVKIVKEDSTENYKLAMAAFLFLYLYVPKQQSLLQHTIDQLSTTVRDFVKHHKLDSLCLESSSETLSARSFIPSDRNVLARLIIWTFDEDVKCGFQGYGGHLAKYLTAHRERTMAVYEVSRVALRAFWGTTYPQDQADDDDDNAMELELLWVLTALWQDINELTQKACLDYTESCEDINQRFNLVPKKYCSVFQNSAMTDMPRSRVQMNADYDVVLFNALKVYYFRTKVAETESETPPEIQAALKNILTIIRRTFASNGNELHDRLQWPLFLAGVETDDGFYSDWILSRISKNRARAALETVIQRQTYSGKSLKRLSIHQIRSLLFGGQENEYLTLPDAGRDSLWDALEEL</sequence>
<dbReference type="InterPro" id="IPR036864">
    <property type="entry name" value="Zn2-C6_fun-type_DNA-bd_sf"/>
</dbReference>
<dbReference type="InterPro" id="IPR021858">
    <property type="entry name" value="Fun_TF"/>
</dbReference>
<comment type="subcellular location">
    <subcellularLocation>
        <location evidence="1">Nucleus</location>
    </subcellularLocation>
</comment>
<dbReference type="InterPro" id="IPR001138">
    <property type="entry name" value="Zn2Cys6_DnaBD"/>
</dbReference>
<dbReference type="OrthoDB" id="648861at2759"/>
<evidence type="ECO:0000313" key="4">
    <source>
        <dbReference type="EMBL" id="PMD58066.1"/>
    </source>
</evidence>
<dbReference type="Pfam" id="PF11951">
    <property type="entry name" value="Fungal_trans_2"/>
    <property type="match status" value="1"/>
</dbReference>
<gene>
    <name evidence="4" type="ORF">K444DRAFT_664828</name>
</gene>
<protein>
    <recommendedName>
        <fullName evidence="3">Zn(2)-C6 fungal-type domain-containing protein</fullName>
    </recommendedName>
</protein>
<dbReference type="GO" id="GO:0005634">
    <property type="term" value="C:nucleus"/>
    <property type="evidence" value="ECO:0007669"/>
    <property type="project" value="UniProtKB-SubCell"/>
</dbReference>
<dbReference type="SMART" id="SM00066">
    <property type="entry name" value="GAL4"/>
    <property type="match status" value="1"/>
</dbReference>
<dbReference type="GeneID" id="36595086"/>
<dbReference type="InParanoid" id="A0A2J6T4X7"/>
<dbReference type="Gene3D" id="4.10.240.10">
    <property type="entry name" value="Zn(2)-C6 fungal-type DNA-binding domain"/>
    <property type="match status" value="1"/>
</dbReference>
<evidence type="ECO:0000259" key="3">
    <source>
        <dbReference type="PROSITE" id="PS50048"/>
    </source>
</evidence>
<dbReference type="Proteomes" id="UP000235371">
    <property type="component" value="Unassembled WGS sequence"/>
</dbReference>
<dbReference type="AlphaFoldDB" id="A0A2J6T4X7"/>